<dbReference type="VEuPathDB" id="FungiDB:jhhlp_000655"/>
<feature type="signal peptide" evidence="1">
    <location>
        <begin position="1"/>
        <end position="21"/>
    </location>
</feature>
<reference evidence="2 3" key="1">
    <citation type="journal article" date="2017" name="G3 (Bethesda)">
        <title>First Draft Genome Sequence of the Pathogenic Fungus Lomentospora prolificans (Formerly Scedosporium prolificans).</title>
        <authorList>
            <person name="Luo R."/>
            <person name="Zimin A."/>
            <person name="Workman R."/>
            <person name="Fan Y."/>
            <person name="Pertea G."/>
            <person name="Grossman N."/>
            <person name="Wear M.P."/>
            <person name="Jia B."/>
            <person name="Miller H."/>
            <person name="Casadevall A."/>
            <person name="Timp W."/>
            <person name="Zhang S.X."/>
            <person name="Salzberg S.L."/>
        </authorList>
    </citation>
    <scope>NUCLEOTIDE SEQUENCE [LARGE SCALE GENOMIC DNA]</scope>
    <source>
        <strain evidence="2 3">JHH-5317</strain>
    </source>
</reference>
<sequence>MVKVSVFVVAAMSAMPSLTAAAACATGFTYCGSTLLHKGSYYTEIKNELKKQGLEVSTDHVQNSLFSCGEGGFGWIGFLKYCEGYCQDAGPGNNDFCV</sequence>
<dbReference type="PROSITE" id="PS51257">
    <property type="entry name" value="PROKAR_LIPOPROTEIN"/>
    <property type="match status" value="1"/>
</dbReference>
<proteinExistence type="predicted"/>
<dbReference type="InParanoid" id="A0A2N3NJ11"/>
<accession>A0A2N3NJ11</accession>
<evidence type="ECO:0000313" key="3">
    <source>
        <dbReference type="Proteomes" id="UP000233524"/>
    </source>
</evidence>
<dbReference type="Proteomes" id="UP000233524">
    <property type="component" value="Unassembled WGS sequence"/>
</dbReference>
<evidence type="ECO:0000256" key="1">
    <source>
        <dbReference type="SAM" id="SignalP"/>
    </source>
</evidence>
<evidence type="ECO:0000313" key="2">
    <source>
        <dbReference type="EMBL" id="PKS12449.1"/>
    </source>
</evidence>
<dbReference type="EMBL" id="NLAX01000003">
    <property type="protein sequence ID" value="PKS12449.1"/>
    <property type="molecule type" value="Genomic_DNA"/>
</dbReference>
<name>A0A2N3NJ11_9PEZI</name>
<dbReference type="STRING" id="41688.A0A2N3NJ11"/>
<comment type="caution">
    <text evidence="2">The sequence shown here is derived from an EMBL/GenBank/DDBJ whole genome shotgun (WGS) entry which is preliminary data.</text>
</comment>
<keyword evidence="3" id="KW-1185">Reference proteome</keyword>
<protein>
    <recommendedName>
        <fullName evidence="4">Killer toxin Kp4 domain-containing protein</fullName>
    </recommendedName>
</protein>
<organism evidence="2 3">
    <name type="scientific">Lomentospora prolificans</name>
    <dbReference type="NCBI Taxonomy" id="41688"/>
    <lineage>
        <taxon>Eukaryota</taxon>
        <taxon>Fungi</taxon>
        <taxon>Dikarya</taxon>
        <taxon>Ascomycota</taxon>
        <taxon>Pezizomycotina</taxon>
        <taxon>Sordariomycetes</taxon>
        <taxon>Hypocreomycetidae</taxon>
        <taxon>Microascales</taxon>
        <taxon>Microascaceae</taxon>
        <taxon>Lomentospora</taxon>
    </lineage>
</organism>
<feature type="chain" id="PRO_5014846329" description="Killer toxin Kp4 domain-containing protein" evidence="1">
    <location>
        <begin position="22"/>
        <end position="98"/>
    </location>
</feature>
<keyword evidence="1" id="KW-0732">Signal</keyword>
<gene>
    <name evidence="2" type="ORF">jhhlp_000655</name>
</gene>
<dbReference type="OrthoDB" id="4186099at2759"/>
<dbReference type="AlphaFoldDB" id="A0A2N3NJ11"/>
<evidence type="ECO:0008006" key="4">
    <source>
        <dbReference type="Google" id="ProtNLM"/>
    </source>
</evidence>